<dbReference type="EMBL" id="BQNB010015596">
    <property type="protein sequence ID" value="GJT41863.1"/>
    <property type="molecule type" value="Genomic_DNA"/>
</dbReference>
<comment type="caution">
    <text evidence="1">The sequence shown here is derived from an EMBL/GenBank/DDBJ whole genome shotgun (WGS) entry which is preliminary data.</text>
</comment>
<sequence length="342" mass="37481">MNDLIISMLTGATNEFFGVSTGTLLTVFYNCCKYTAETSVVAEEAARSKFPYGFIALILLDFLWGHADDVVQKQHRHIQLQNINPDKGSNEGLPHFCLPPLGGEQGKKKLINQLSPAAYLHLGYGATSVSTTASPGSLLLGKRTSSAPGSCQLPRPNGTHDALSNQCRLVYLNLLLRRCRMTSWDNNLEEATRSKFPYGFIALILLDFLWGHADDVVQKQHRHIQLRNINPDRGSNEGLPHFCSPPLGGEQGKKKLINQLSPAAYLHPGYGSASVSMAASPGSLLPGKQTNSAPGSCQLLRPDGTHDALSNQCRLVYLDLLLRRCRMASWDSNLVDSFIDHI</sequence>
<protein>
    <submittedName>
        <fullName evidence="1">Uncharacterized protein</fullName>
    </submittedName>
</protein>
<evidence type="ECO:0000313" key="1">
    <source>
        <dbReference type="EMBL" id="GJT41863.1"/>
    </source>
</evidence>
<accession>A0ABQ5DUF4</accession>
<reference evidence="1" key="2">
    <citation type="submission" date="2022-01" db="EMBL/GenBank/DDBJ databases">
        <authorList>
            <person name="Yamashiro T."/>
            <person name="Shiraishi A."/>
            <person name="Satake H."/>
            <person name="Nakayama K."/>
        </authorList>
    </citation>
    <scope>NUCLEOTIDE SEQUENCE</scope>
</reference>
<gene>
    <name evidence="1" type="ORF">Tco_0941728</name>
</gene>
<organism evidence="1 2">
    <name type="scientific">Tanacetum coccineum</name>
    <dbReference type="NCBI Taxonomy" id="301880"/>
    <lineage>
        <taxon>Eukaryota</taxon>
        <taxon>Viridiplantae</taxon>
        <taxon>Streptophyta</taxon>
        <taxon>Embryophyta</taxon>
        <taxon>Tracheophyta</taxon>
        <taxon>Spermatophyta</taxon>
        <taxon>Magnoliopsida</taxon>
        <taxon>eudicotyledons</taxon>
        <taxon>Gunneridae</taxon>
        <taxon>Pentapetalae</taxon>
        <taxon>asterids</taxon>
        <taxon>campanulids</taxon>
        <taxon>Asterales</taxon>
        <taxon>Asteraceae</taxon>
        <taxon>Asteroideae</taxon>
        <taxon>Anthemideae</taxon>
        <taxon>Anthemidinae</taxon>
        <taxon>Tanacetum</taxon>
    </lineage>
</organism>
<proteinExistence type="predicted"/>
<name>A0ABQ5DUF4_9ASTR</name>
<evidence type="ECO:0000313" key="2">
    <source>
        <dbReference type="Proteomes" id="UP001151760"/>
    </source>
</evidence>
<dbReference type="Proteomes" id="UP001151760">
    <property type="component" value="Unassembled WGS sequence"/>
</dbReference>
<keyword evidence="2" id="KW-1185">Reference proteome</keyword>
<reference evidence="1" key="1">
    <citation type="journal article" date="2022" name="Int. J. Mol. Sci.">
        <title>Draft Genome of Tanacetum Coccineum: Genomic Comparison of Closely Related Tanacetum-Family Plants.</title>
        <authorList>
            <person name="Yamashiro T."/>
            <person name="Shiraishi A."/>
            <person name="Nakayama K."/>
            <person name="Satake H."/>
        </authorList>
    </citation>
    <scope>NUCLEOTIDE SEQUENCE</scope>
</reference>